<dbReference type="SUPFAM" id="SSF51735">
    <property type="entry name" value="NAD(P)-binding Rossmann-fold domains"/>
    <property type="match status" value="1"/>
</dbReference>
<organism evidence="21 22">
    <name type="scientific">Photobacterium swingsii</name>
    <dbReference type="NCBI Taxonomy" id="680026"/>
    <lineage>
        <taxon>Bacteria</taxon>
        <taxon>Pseudomonadati</taxon>
        <taxon>Pseudomonadota</taxon>
        <taxon>Gammaproteobacteria</taxon>
        <taxon>Vibrionales</taxon>
        <taxon>Vibrionaceae</taxon>
        <taxon>Photobacterium</taxon>
    </lineage>
</organism>
<keyword evidence="3 15" id="KW-0169">Cobalamin biosynthesis</keyword>
<comment type="similarity">
    <text evidence="2 17">Belongs to the precorrin methyltransferase family.</text>
</comment>
<keyword evidence="11 15" id="KW-0511">Multifunctional enzyme</keyword>
<dbReference type="GO" id="GO:0043115">
    <property type="term" value="F:precorrin-2 dehydrogenase activity"/>
    <property type="evidence" value="ECO:0007669"/>
    <property type="project" value="UniProtKB-UniRule"/>
</dbReference>
<dbReference type="Gene3D" id="3.40.1010.10">
    <property type="entry name" value="Cobalt-precorrin-4 Transmethylase, Domain 1"/>
    <property type="match status" value="1"/>
</dbReference>
<dbReference type="InterPro" id="IPR014777">
    <property type="entry name" value="4pyrrole_Mease_sub1"/>
</dbReference>
<comment type="function">
    <text evidence="15">Multifunctional enzyme that catalyzes the SAM-dependent methylations of uroporphyrinogen III at position C-2 and C-7 to form precorrin-2 via precorrin-1. Then it catalyzes the NAD-dependent ring dehydrogenation of precorrin-2 to yield sirohydrochlorin. Finally, it catalyzes the ferrochelation of sirohydrochlorin to yield siroheme.</text>
</comment>
<dbReference type="GO" id="GO:0009236">
    <property type="term" value="P:cobalamin biosynthetic process"/>
    <property type="evidence" value="ECO:0007669"/>
    <property type="project" value="UniProtKB-UniRule"/>
</dbReference>
<feature type="binding site" evidence="15">
    <location>
        <begin position="329"/>
        <end position="330"/>
    </location>
    <ligand>
        <name>S-adenosyl-L-methionine</name>
        <dbReference type="ChEBI" id="CHEBI:59789"/>
    </ligand>
</feature>
<keyword evidence="9 15" id="KW-0456">Lyase</keyword>
<name>A0A0J8V7C9_9GAMM</name>
<dbReference type="InterPro" id="IPR006366">
    <property type="entry name" value="CobA/CysG_C"/>
</dbReference>
<dbReference type="InterPro" id="IPR028281">
    <property type="entry name" value="Sirohaem_synthase_central"/>
</dbReference>
<keyword evidence="8 15" id="KW-0520">NAD</keyword>
<dbReference type="Pfam" id="PF00590">
    <property type="entry name" value="TP_methylase"/>
    <property type="match status" value="1"/>
</dbReference>
<keyword evidence="10 15" id="KW-0627">Porphyrin biosynthesis</keyword>
<reference evidence="21 22" key="1">
    <citation type="submission" date="2018-01" db="EMBL/GenBank/DDBJ databases">
        <title>Whole genome sequencing of Histamine producing bacteria.</title>
        <authorList>
            <person name="Butler K."/>
        </authorList>
    </citation>
    <scope>NUCLEOTIDE SEQUENCE [LARGE SCALE GENOMIC DNA]</scope>
    <source>
        <strain evidence="21 22">DSM 24669</strain>
    </source>
</reference>
<dbReference type="EC" id="2.1.1.107" evidence="15"/>
<dbReference type="GO" id="GO:0051287">
    <property type="term" value="F:NAD binding"/>
    <property type="evidence" value="ECO:0007669"/>
    <property type="project" value="InterPro"/>
</dbReference>
<dbReference type="CDD" id="cd11642">
    <property type="entry name" value="SUMT"/>
    <property type="match status" value="1"/>
</dbReference>
<comment type="pathway">
    <text evidence="1 15">Porphyrin-containing compound metabolism; siroheme biosynthesis; sirohydrochlorin from precorrin-2: step 1/1.</text>
</comment>
<evidence type="ECO:0000256" key="4">
    <source>
        <dbReference type="ARBA" id="ARBA00022603"/>
    </source>
</evidence>
<evidence type="ECO:0000256" key="8">
    <source>
        <dbReference type="ARBA" id="ARBA00023027"/>
    </source>
</evidence>
<comment type="similarity">
    <text evidence="15">In the N-terminal section; belongs to the precorrin-2 dehydrogenase / sirohydrochlorin ferrochelatase family.</text>
</comment>
<dbReference type="Pfam" id="PF10414">
    <property type="entry name" value="CysG_dimeriser"/>
    <property type="match status" value="1"/>
</dbReference>
<comment type="pathway">
    <text evidence="15">Porphyrin-containing compound metabolism; siroheme biosynthesis; siroheme from sirohydrochlorin: step 1/1.</text>
</comment>
<dbReference type="InterPro" id="IPR003043">
    <property type="entry name" value="Uropor_MeTrfase_CS"/>
</dbReference>
<comment type="caution">
    <text evidence="21">The sequence shown here is derived from an EMBL/GenBank/DDBJ whole genome shotgun (WGS) entry which is preliminary data.</text>
</comment>
<dbReference type="NCBIfam" id="TIGR01469">
    <property type="entry name" value="cobA_cysG_Cterm"/>
    <property type="match status" value="1"/>
</dbReference>
<dbReference type="NCBIfam" id="TIGR01470">
    <property type="entry name" value="cysG_Nterm"/>
    <property type="match status" value="1"/>
</dbReference>
<dbReference type="PANTHER" id="PTHR45790">
    <property type="entry name" value="SIROHEME SYNTHASE-RELATED"/>
    <property type="match status" value="1"/>
</dbReference>
<keyword evidence="5 15" id="KW-0808">Transferase</keyword>
<feature type="binding site" evidence="15">
    <location>
        <begin position="43"/>
        <end position="44"/>
    </location>
    <ligand>
        <name>NAD(+)</name>
        <dbReference type="ChEBI" id="CHEBI:57540"/>
    </ligand>
</feature>
<feature type="domain" description="Siroheme synthase central" evidence="20">
    <location>
        <begin position="124"/>
        <end position="145"/>
    </location>
</feature>
<keyword evidence="15" id="KW-0597">Phosphoprotein</keyword>
<evidence type="ECO:0000256" key="14">
    <source>
        <dbReference type="ARBA" id="ARBA00060548"/>
    </source>
</evidence>
<sequence>MDYLPIFADLKHRPCVVVGGDTVAWRKTQMLLKAGADVRVVAPELNADFLSAVANLQVSHIATEFTPELLDGIFLAIAATERKALNALVYQSANQRQVLVNVVDDTQRCSFIVPSIIDRSPIVVAISSSGKAPVLARLLREKIEALLPQHLGAMANIAGRFRDRLKRTISDFATRRLFWEQAFDGRFSQLVAAGKEQAAELELIRLSQTVQRQGEVSLIGAGPGDAGLLTLRALQLMQQADVVLYDYLVSDEIMDLVRRDADLVCVGKRAGFHSVPQQETNRLIVKYAQQGKRVVRLKGGDPFMFGRGAEELEVLFDAGIPFQVVPGITAAAGATAYAGIPLTHRDYAQTAMFITGHTKSDDDPLDWSVLARGKQTLVIYMGLMKSSHIQQQLLQYGRQPDTPIAIIERGTQQNQKIFKGQLSELAELAKNAASPSLIVVGEVVTLSEKLRWFGNQDIQSEPRSVVSL</sequence>
<feature type="binding site" evidence="15">
    <location>
        <position position="410"/>
    </location>
    <ligand>
        <name>S-adenosyl-L-methionine</name>
        <dbReference type="ChEBI" id="CHEBI:59789"/>
    </ligand>
</feature>
<feature type="binding site" evidence="15">
    <location>
        <begin position="299"/>
        <end position="301"/>
    </location>
    <ligand>
        <name>S-adenosyl-L-methionine</name>
        <dbReference type="ChEBI" id="CHEBI:59789"/>
    </ligand>
</feature>
<keyword evidence="4 15" id="KW-0489">Methyltransferase</keyword>
<keyword evidence="7 15" id="KW-0560">Oxidoreductase</keyword>
<feature type="binding site" evidence="15">
    <location>
        <position position="381"/>
    </location>
    <ligand>
        <name>S-adenosyl-L-methionine</name>
        <dbReference type="ChEBI" id="CHEBI:59789"/>
    </ligand>
</feature>
<dbReference type="FunFam" id="3.40.1010.10:FF:000001">
    <property type="entry name" value="Siroheme synthase"/>
    <property type="match status" value="1"/>
</dbReference>
<dbReference type="PANTHER" id="PTHR45790:SF1">
    <property type="entry name" value="SIROHEME SYNTHASE"/>
    <property type="match status" value="1"/>
</dbReference>
<dbReference type="FunFam" id="3.30.950.10:FF:000001">
    <property type="entry name" value="Siroheme synthase"/>
    <property type="match status" value="1"/>
</dbReference>
<dbReference type="UniPathway" id="UPA00148">
    <property type="reaction ID" value="UER00211"/>
</dbReference>
<evidence type="ECO:0000313" key="22">
    <source>
        <dbReference type="Proteomes" id="UP000240481"/>
    </source>
</evidence>
<evidence type="ECO:0000259" key="20">
    <source>
        <dbReference type="Pfam" id="PF14824"/>
    </source>
</evidence>
<dbReference type="InterPro" id="IPR050161">
    <property type="entry name" value="Siro_Cobalamin_biosynth"/>
</dbReference>
<dbReference type="InterPro" id="IPR035996">
    <property type="entry name" value="4pyrrol_Methylase_sf"/>
</dbReference>
<feature type="binding site" evidence="15">
    <location>
        <position position="223"/>
    </location>
    <ligand>
        <name>S-adenosyl-L-methionine</name>
        <dbReference type="ChEBI" id="CHEBI:59789"/>
    </ligand>
</feature>
<evidence type="ECO:0000259" key="19">
    <source>
        <dbReference type="Pfam" id="PF10414"/>
    </source>
</evidence>
<dbReference type="InterPro" id="IPR019478">
    <property type="entry name" value="Sirohaem_synthase_dimer_dom"/>
</dbReference>
<evidence type="ECO:0000256" key="17">
    <source>
        <dbReference type="RuleBase" id="RU003960"/>
    </source>
</evidence>
<dbReference type="EC" id="1.3.1.76" evidence="15"/>
<dbReference type="Proteomes" id="UP000240481">
    <property type="component" value="Unassembled WGS sequence"/>
</dbReference>
<dbReference type="STRING" id="680026.AB733_20170"/>
<dbReference type="Pfam" id="PF14824">
    <property type="entry name" value="Sirohm_synth_M"/>
    <property type="match status" value="1"/>
</dbReference>
<keyword evidence="22" id="KW-1185">Reference proteome</keyword>
<proteinExistence type="inferred from homology"/>
<feature type="region of interest" description="Precorrin-2 dehydrogenase / sirohydrochlorin ferrochelatase" evidence="15">
    <location>
        <begin position="1"/>
        <end position="203"/>
    </location>
</feature>
<evidence type="ECO:0000256" key="10">
    <source>
        <dbReference type="ARBA" id="ARBA00023244"/>
    </source>
</evidence>
<comment type="catalytic activity">
    <reaction evidence="15">
        <text>uroporphyrinogen III + 2 S-adenosyl-L-methionine = precorrin-2 + 2 S-adenosyl-L-homocysteine + H(+)</text>
        <dbReference type="Rhea" id="RHEA:32459"/>
        <dbReference type="ChEBI" id="CHEBI:15378"/>
        <dbReference type="ChEBI" id="CHEBI:57308"/>
        <dbReference type="ChEBI" id="CHEBI:57856"/>
        <dbReference type="ChEBI" id="CHEBI:58827"/>
        <dbReference type="ChEBI" id="CHEBI:59789"/>
        <dbReference type="EC" id="2.1.1.107"/>
    </reaction>
</comment>
<feature type="active site" description="Proton donor" evidence="15 16">
    <location>
        <position position="268"/>
    </location>
</feature>
<evidence type="ECO:0000256" key="9">
    <source>
        <dbReference type="ARBA" id="ARBA00023239"/>
    </source>
</evidence>
<evidence type="ECO:0000259" key="18">
    <source>
        <dbReference type="Pfam" id="PF00590"/>
    </source>
</evidence>
<dbReference type="PROSITE" id="PS00839">
    <property type="entry name" value="SUMT_1"/>
    <property type="match status" value="1"/>
</dbReference>
<comment type="pathway">
    <text evidence="14 15">Cofactor biosynthesis; adenosylcobalamin biosynthesis; precorrin-2 from uroporphyrinogen III: step 1/1.</text>
</comment>
<evidence type="ECO:0000256" key="5">
    <source>
        <dbReference type="ARBA" id="ARBA00022679"/>
    </source>
</evidence>
<dbReference type="SUPFAM" id="SSF75615">
    <property type="entry name" value="Siroheme synthase middle domains-like"/>
    <property type="match status" value="1"/>
</dbReference>
<dbReference type="InterPro" id="IPR006367">
    <property type="entry name" value="Sirohaem_synthase_N"/>
</dbReference>
<dbReference type="Gene3D" id="3.40.50.720">
    <property type="entry name" value="NAD(P)-binding Rossmann-like Domain"/>
    <property type="match status" value="1"/>
</dbReference>
<keyword evidence="6 15" id="KW-0949">S-adenosyl-L-methionine</keyword>
<dbReference type="UniPathway" id="UPA00262">
    <property type="reaction ID" value="UER00211"/>
</dbReference>
<dbReference type="FunFam" id="3.30.160.110:FF:000001">
    <property type="entry name" value="Siroheme synthase"/>
    <property type="match status" value="1"/>
</dbReference>
<evidence type="ECO:0000256" key="11">
    <source>
        <dbReference type="ARBA" id="ARBA00023268"/>
    </source>
</evidence>
<dbReference type="GO" id="GO:0019354">
    <property type="term" value="P:siroheme biosynthetic process"/>
    <property type="evidence" value="ECO:0007669"/>
    <property type="project" value="UniProtKB-UniRule"/>
</dbReference>
<protein>
    <recommendedName>
        <fullName evidence="15">Siroheme synthase</fullName>
    </recommendedName>
    <domain>
        <recommendedName>
            <fullName evidence="15">Uroporphyrinogen-III C-methyltransferase</fullName>
            <shortName evidence="15">Urogen III methylase</shortName>
            <ecNumber evidence="15">2.1.1.107</ecNumber>
        </recommendedName>
        <alternativeName>
            <fullName evidence="15">SUMT</fullName>
        </alternativeName>
        <alternativeName>
            <fullName evidence="15">Uroporphyrinogen III methylase</fullName>
            <shortName evidence="15">UROM</shortName>
        </alternativeName>
    </domain>
    <domain>
        <recommendedName>
            <fullName evidence="15">Precorrin-2 dehydrogenase</fullName>
            <ecNumber evidence="15">1.3.1.76</ecNumber>
        </recommendedName>
    </domain>
    <domain>
        <recommendedName>
            <fullName evidence="15">Sirohydrochlorin ferrochelatase</fullName>
            <ecNumber evidence="15">4.99.1.4</ecNumber>
        </recommendedName>
    </domain>
</protein>
<evidence type="ECO:0000256" key="12">
    <source>
        <dbReference type="ARBA" id="ARBA00025705"/>
    </source>
</evidence>
<dbReference type="SUPFAM" id="SSF53790">
    <property type="entry name" value="Tetrapyrrole methylase"/>
    <property type="match status" value="1"/>
</dbReference>
<dbReference type="InterPro" id="IPR000878">
    <property type="entry name" value="4pyrrol_Mease"/>
</dbReference>
<dbReference type="PIRSF" id="PIRSF036426">
    <property type="entry name" value="Sirohaem_synth"/>
    <property type="match status" value="1"/>
</dbReference>
<evidence type="ECO:0000313" key="21">
    <source>
        <dbReference type="EMBL" id="PSW19082.1"/>
    </source>
</evidence>
<dbReference type="Gene3D" id="1.10.8.210">
    <property type="entry name" value="Sirohaem synthase, dimerisation domain"/>
    <property type="match status" value="1"/>
</dbReference>
<dbReference type="InterPro" id="IPR012409">
    <property type="entry name" value="Sirohaem_synth"/>
</dbReference>
<dbReference type="InterPro" id="IPR014776">
    <property type="entry name" value="4pyrrole_Mease_sub2"/>
</dbReference>
<evidence type="ECO:0000256" key="1">
    <source>
        <dbReference type="ARBA" id="ARBA00005010"/>
    </source>
</evidence>
<evidence type="ECO:0000256" key="16">
    <source>
        <dbReference type="PIRSR" id="PIRSR036426-1"/>
    </source>
</evidence>
<feature type="domain" description="Sirohaem synthase dimerisation" evidence="19">
    <location>
        <begin position="150"/>
        <end position="205"/>
    </location>
</feature>
<feature type="domain" description="Tetrapyrrole methylase" evidence="18">
    <location>
        <begin position="216"/>
        <end position="426"/>
    </location>
</feature>
<dbReference type="NCBIfam" id="NF004790">
    <property type="entry name" value="PRK06136.1"/>
    <property type="match status" value="1"/>
</dbReference>
<comment type="catalytic activity">
    <reaction evidence="15">
        <text>siroheme + 2 H(+) = sirohydrochlorin + Fe(2+)</text>
        <dbReference type="Rhea" id="RHEA:24360"/>
        <dbReference type="ChEBI" id="CHEBI:15378"/>
        <dbReference type="ChEBI" id="CHEBI:29033"/>
        <dbReference type="ChEBI" id="CHEBI:58351"/>
        <dbReference type="ChEBI" id="CHEBI:60052"/>
        <dbReference type="EC" id="4.99.1.4"/>
    </reaction>
</comment>
<comment type="catalytic activity">
    <reaction evidence="13 15">
        <text>precorrin-2 + NAD(+) = sirohydrochlorin + NADH + 2 H(+)</text>
        <dbReference type="Rhea" id="RHEA:15613"/>
        <dbReference type="ChEBI" id="CHEBI:15378"/>
        <dbReference type="ChEBI" id="CHEBI:57540"/>
        <dbReference type="ChEBI" id="CHEBI:57945"/>
        <dbReference type="ChEBI" id="CHEBI:58351"/>
        <dbReference type="ChEBI" id="CHEBI:58827"/>
        <dbReference type="EC" id="1.3.1.76"/>
    </reaction>
</comment>
<dbReference type="Gene3D" id="3.30.950.10">
    <property type="entry name" value="Methyltransferase, Cobalt-precorrin-4 Transmethylase, Domain 2"/>
    <property type="match status" value="1"/>
</dbReference>
<comment type="similarity">
    <text evidence="15">In the C-terminal section; belongs to the precorrin methyltransferase family.</text>
</comment>
<comment type="pathway">
    <text evidence="12 15">Porphyrin-containing compound metabolism; siroheme biosynthesis; precorrin-2 from uroporphyrinogen III: step 1/1.</text>
</comment>
<dbReference type="EMBL" id="PYLZ01000021">
    <property type="protein sequence ID" value="PSW19082.1"/>
    <property type="molecule type" value="Genomic_DNA"/>
</dbReference>
<evidence type="ECO:0000256" key="13">
    <source>
        <dbReference type="ARBA" id="ARBA00047561"/>
    </source>
</evidence>
<dbReference type="NCBIfam" id="NF007922">
    <property type="entry name" value="PRK10637.1"/>
    <property type="match status" value="1"/>
</dbReference>
<dbReference type="HAMAP" id="MF_01646">
    <property type="entry name" value="Siroheme_synth"/>
    <property type="match status" value="1"/>
</dbReference>
<dbReference type="Gene3D" id="3.30.160.110">
    <property type="entry name" value="Siroheme synthase, domain 2"/>
    <property type="match status" value="1"/>
</dbReference>
<dbReference type="PROSITE" id="PS00840">
    <property type="entry name" value="SUMT_2"/>
    <property type="match status" value="1"/>
</dbReference>
<evidence type="ECO:0000256" key="2">
    <source>
        <dbReference type="ARBA" id="ARBA00005879"/>
    </source>
</evidence>
<dbReference type="RefSeq" id="WP_048900402.1">
    <property type="nucleotide sequence ID" value="NZ_AP024852.1"/>
</dbReference>
<comment type="caution">
    <text evidence="15">Lacks conserved residue(s) required for the propagation of feature annotation.</text>
</comment>
<dbReference type="GO" id="GO:0004851">
    <property type="term" value="F:uroporphyrin-III C-methyltransferase activity"/>
    <property type="evidence" value="ECO:0007669"/>
    <property type="project" value="UniProtKB-UniRule"/>
</dbReference>
<evidence type="ECO:0000256" key="3">
    <source>
        <dbReference type="ARBA" id="ARBA00022573"/>
    </source>
</evidence>
<comment type="pathway">
    <text evidence="15">Cofactor biosynthesis; adenosylcobalamin biosynthesis; sirohydrochlorin from precorrin-2: step 1/1.</text>
</comment>
<feature type="active site" description="Proton acceptor" evidence="15 16">
    <location>
        <position position="246"/>
    </location>
</feature>
<evidence type="ECO:0000256" key="15">
    <source>
        <dbReference type="HAMAP-Rule" id="MF_01646"/>
    </source>
</evidence>
<feature type="region of interest" description="Uroporphyrinogen-III C-methyltransferase" evidence="15">
    <location>
        <begin position="214"/>
        <end position="468"/>
    </location>
</feature>
<dbReference type="InterPro" id="IPR037115">
    <property type="entry name" value="Sirohaem_synt_dimer_dom_sf"/>
</dbReference>
<dbReference type="GO" id="GO:0051266">
    <property type="term" value="F:sirohydrochlorin ferrochelatase activity"/>
    <property type="evidence" value="ECO:0007669"/>
    <property type="project" value="UniProtKB-EC"/>
</dbReference>
<dbReference type="Pfam" id="PF13241">
    <property type="entry name" value="NAD_binding_7"/>
    <property type="match status" value="1"/>
</dbReference>
<dbReference type="EC" id="4.99.1.4" evidence="15"/>
<gene>
    <name evidence="21" type="primary">cobA</name>
    <name evidence="15" type="synonym">cysG</name>
    <name evidence="21" type="ORF">C9I94_23720</name>
</gene>
<evidence type="ECO:0000256" key="7">
    <source>
        <dbReference type="ARBA" id="ARBA00023002"/>
    </source>
</evidence>
<dbReference type="AlphaFoldDB" id="A0A0J8V7C9"/>
<dbReference type="InterPro" id="IPR036291">
    <property type="entry name" value="NAD(P)-bd_dom_sf"/>
</dbReference>
<dbReference type="GO" id="GO:0032259">
    <property type="term" value="P:methylation"/>
    <property type="evidence" value="ECO:0007669"/>
    <property type="project" value="UniProtKB-KW"/>
</dbReference>
<feature type="binding site" evidence="15">
    <location>
        <begin position="22"/>
        <end position="23"/>
    </location>
    <ligand>
        <name>NAD(+)</name>
        <dbReference type="ChEBI" id="CHEBI:57540"/>
    </ligand>
</feature>
<feature type="modified residue" description="Phosphoserine" evidence="15">
    <location>
        <position position="128"/>
    </location>
</feature>
<evidence type="ECO:0000256" key="6">
    <source>
        <dbReference type="ARBA" id="ARBA00022691"/>
    </source>
</evidence>
<accession>A0A0J8V7C9</accession>
<dbReference type="OrthoDB" id="9815856at2"/>